<name>A0A7T7BHR3_PENDI</name>
<reference evidence="2 3" key="1">
    <citation type="submission" date="2020-08" db="EMBL/GenBank/DDBJ databases">
        <title>The completed genome sequence of the pathogenic ascomycete fungus Penicillium digitatum.</title>
        <authorList>
            <person name="Wang M."/>
        </authorList>
    </citation>
    <scope>NUCLEOTIDE SEQUENCE [LARGE SCALE GENOMIC DNA]</scope>
    <source>
        <strain evidence="2 3">PdW03</strain>
    </source>
</reference>
<sequence>MSDCLVTYFEAQARLTTWTDELEFLGYILCELIDKDGLNAVGYRCHQAIDLPAIIGLLRIQSEKPDGCLARMMSEDELKVFSWFMSKSKDIRNMMAHHKIRNADELNHLENIKERLGDMLEFAIRGAASDCGRYEVPWSPCHHICQTYMESKRPSTVMVPLNKEPLLFFRGRVLRDHDLRQRQMLHRNPKCKATEEGRRKQKDDFEAALLRKQQRKDRDIATRSNHQSVKLERLEKKFTRSQELGYNRLNKVKARMREEQELFYRQRAEILKDGLFYPTVEDQTLLITILLAISSPLWLTVMFIYNVYSRTRGSSRCV</sequence>
<evidence type="ECO:0000313" key="3">
    <source>
        <dbReference type="Proteomes" id="UP000595662"/>
    </source>
</evidence>
<dbReference type="EMBL" id="CP060774">
    <property type="protein sequence ID" value="QQK40207.1"/>
    <property type="molecule type" value="Genomic_DNA"/>
</dbReference>
<gene>
    <name evidence="2" type="ORF">Pdw03_3061</name>
</gene>
<accession>A0A7T7BHR3</accession>
<evidence type="ECO:0000256" key="1">
    <source>
        <dbReference type="SAM" id="Phobius"/>
    </source>
</evidence>
<protein>
    <submittedName>
        <fullName evidence="2">Uncharacterized protein</fullName>
    </submittedName>
</protein>
<dbReference type="RefSeq" id="XP_065955775.1">
    <property type="nucleotide sequence ID" value="XM_066100375.1"/>
</dbReference>
<keyword evidence="1" id="KW-0472">Membrane</keyword>
<feature type="transmembrane region" description="Helical" evidence="1">
    <location>
        <begin position="285"/>
        <end position="308"/>
    </location>
</feature>
<dbReference type="Proteomes" id="UP000595662">
    <property type="component" value="Chromosome 1"/>
</dbReference>
<keyword evidence="1" id="KW-0812">Transmembrane</keyword>
<dbReference type="AlphaFoldDB" id="A0A7T7BHR3"/>
<keyword evidence="1" id="KW-1133">Transmembrane helix</keyword>
<dbReference type="GeneID" id="90952465"/>
<proteinExistence type="predicted"/>
<organism evidence="2 3">
    <name type="scientific">Penicillium digitatum</name>
    <name type="common">Green mold</name>
    <dbReference type="NCBI Taxonomy" id="36651"/>
    <lineage>
        <taxon>Eukaryota</taxon>
        <taxon>Fungi</taxon>
        <taxon>Dikarya</taxon>
        <taxon>Ascomycota</taxon>
        <taxon>Pezizomycotina</taxon>
        <taxon>Eurotiomycetes</taxon>
        <taxon>Eurotiomycetidae</taxon>
        <taxon>Eurotiales</taxon>
        <taxon>Aspergillaceae</taxon>
        <taxon>Penicillium</taxon>
    </lineage>
</organism>
<evidence type="ECO:0000313" key="2">
    <source>
        <dbReference type="EMBL" id="QQK40207.1"/>
    </source>
</evidence>